<keyword evidence="3" id="KW-1185">Reference proteome</keyword>
<proteinExistence type="predicted"/>
<feature type="compositionally biased region" description="Basic and acidic residues" evidence="1">
    <location>
        <begin position="115"/>
        <end position="127"/>
    </location>
</feature>
<dbReference type="Proteomes" id="UP001305779">
    <property type="component" value="Unassembled WGS sequence"/>
</dbReference>
<sequence length="241" mass="26998">MPTRRKQPDPQPLPNEPPQQTTRMYAKDDMDVSDTESYFSSKNEPEYLTRLTLAVANGARRRNRPFRHPIRPVKHGEHINDGPTSPAPTVRTFSLKSGETCFRYIVSEDIEGAEDDLKRTDSSKDRPPTQSGRRQRSNSGVSDALPQIQSPPTGLPNSQYVAYDDLDSDSDDDDSLKSLEAGFLSPHQRRRAQFDGQRSFSSSQRLRGYALRPSKSTVNISSPALANRLGVPLSAELEIWV</sequence>
<evidence type="ECO:0000313" key="2">
    <source>
        <dbReference type="EMBL" id="KAK4502021.1"/>
    </source>
</evidence>
<feature type="compositionally biased region" description="Basic residues" evidence="1">
    <location>
        <begin position="59"/>
        <end position="73"/>
    </location>
</feature>
<name>A0ABR0EKD5_ZASCE</name>
<accession>A0ABR0EKD5</accession>
<organism evidence="2 3">
    <name type="scientific">Zasmidium cellare</name>
    <name type="common">Wine cellar mold</name>
    <name type="synonym">Racodium cellare</name>
    <dbReference type="NCBI Taxonomy" id="395010"/>
    <lineage>
        <taxon>Eukaryota</taxon>
        <taxon>Fungi</taxon>
        <taxon>Dikarya</taxon>
        <taxon>Ascomycota</taxon>
        <taxon>Pezizomycotina</taxon>
        <taxon>Dothideomycetes</taxon>
        <taxon>Dothideomycetidae</taxon>
        <taxon>Mycosphaerellales</taxon>
        <taxon>Mycosphaerellaceae</taxon>
        <taxon>Zasmidium</taxon>
    </lineage>
</organism>
<dbReference type="EMBL" id="JAXOVC010000005">
    <property type="protein sequence ID" value="KAK4502021.1"/>
    <property type="molecule type" value="Genomic_DNA"/>
</dbReference>
<feature type="region of interest" description="Disordered" evidence="1">
    <location>
        <begin position="113"/>
        <end position="158"/>
    </location>
</feature>
<evidence type="ECO:0000313" key="3">
    <source>
        <dbReference type="Proteomes" id="UP001305779"/>
    </source>
</evidence>
<gene>
    <name evidence="2" type="ORF">PRZ48_007832</name>
</gene>
<feature type="compositionally biased region" description="Polar residues" evidence="1">
    <location>
        <begin position="128"/>
        <end position="158"/>
    </location>
</feature>
<feature type="region of interest" description="Disordered" evidence="1">
    <location>
        <begin position="1"/>
        <end position="43"/>
    </location>
</feature>
<evidence type="ECO:0000256" key="1">
    <source>
        <dbReference type="SAM" id="MobiDB-lite"/>
    </source>
</evidence>
<protein>
    <submittedName>
        <fullName evidence="2">Uncharacterized protein</fullName>
    </submittedName>
</protein>
<reference evidence="2 3" key="1">
    <citation type="journal article" date="2023" name="G3 (Bethesda)">
        <title>A chromosome-level genome assembly of Zasmidium syzygii isolated from banana leaves.</title>
        <authorList>
            <person name="van Westerhoven A.C."/>
            <person name="Mehrabi R."/>
            <person name="Talebi R."/>
            <person name="Steentjes M.B.F."/>
            <person name="Corcolon B."/>
            <person name="Chong P.A."/>
            <person name="Kema G.H.J."/>
            <person name="Seidl M.F."/>
        </authorList>
    </citation>
    <scope>NUCLEOTIDE SEQUENCE [LARGE SCALE GENOMIC DNA]</scope>
    <source>
        <strain evidence="2 3">P124</strain>
    </source>
</reference>
<feature type="region of interest" description="Disordered" evidence="1">
    <location>
        <begin position="57"/>
        <end position="92"/>
    </location>
</feature>
<comment type="caution">
    <text evidence="2">The sequence shown here is derived from an EMBL/GenBank/DDBJ whole genome shotgun (WGS) entry which is preliminary data.</text>
</comment>